<reference evidence="2 3" key="2">
    <citation type="journal article" date="2015" name="Eukaryot. Cell">
        <title>Asexual propagation of a virulent clone complex in a human and feline outbreak of sporotrichosis.</title>
        <authorList>
            <person name="Teixeira Mde M."/>
            <person name="Rodrigues A.M."/>
            <person name="Tsui C.K."/>
            <person name="de Almeida L.G."/>
            <person name="Van Diepeningen A.D."/>
            <person name="van den Ende B.G."/>
            <person name="Fernandes G.F."/>
            <person name="Kano R."/>
            <person name="Hamelin R.C."/>
            <person name="Lopes-Bezerra L.M."/>
            <person name="Vasconcelos A.T."/>
            <person name="de Hoog S."/>
            <person name="de Camargo Z.P."/>
            <person name="Felipe M.S."/>
        </authorList>
    </citation>
    <scope>NUCLEOTIDE SEQUENCE [LARGE SCALE GENOMIC DNA]</scope>
    <source>
        <strain evidence="2 3">1099-18</strain>
    </source>
</reference>
<dbReference type="VEuPathDB" id="FungiDB:SPSK_09331"/>
<comment type="caution">
    <text evidence="2">The sequence shown here is derived from an EMBL/GenBank/DDBJ whole genome shotgun (WGS) entry which is preliminary data.</text>
</comment>
<proteinExistence type="predicted"/>
<feature type="compositionally biased region" description="Polar residues" evidence="1">
    <location>
        <begin position="90"/>
        <end position="105"/>
    </location>
</feature>
<dbReference type="AlphaFoldDB" id="A0A0F2MA55"/>
<organism evidence="2 3">
    <name type="scientific">Sporothrix schenckii 1099-18</name>
    <dbReference type="NCBI Taxonomy" id="1397361"/>
    <lineage>
        <taxon>Eukaryota</taxon>
        <taxon>Fungi</taxon>
        <taxon>Dikarya</taxon>
        <taxon>Ascomycota</taxon>
        <taxon>Pezizomycotina</taxon>
        <taxon>Sordariomycetes</taxon>
        <taxon>Sordariomycetidae</taxon>
        <taxon>Ophiostomatales</taxon>
        <taxon>Ophiostomataceae</taxon>
        <taxon>Sporothrix</taxon>
    </lineage>
</organism>
<feature type="region of interest" description="Disordered" evidence="1">
    <location>
        <begin position="1"/>
        <end position="173"/>
    </location>
</feature>
<dbReference type="GeneID" id="27671182"/>
<accession>A0A0F2MA55</accession>
<dbReference type="Proteomes" id="UP000033710">
    <property type="component" value="Unassembled WGS sequence"/>
</dbReference>
<name>A0A0F2MA55_SPOSC</name>
<feature type="compositionally biased region" description="Basic and acidic residues" evidence="1">
    <location>
        <begin position="34"/>
        <end position="54"/>
    </location>
</feature>
<protein>
    <submittedName>
        <fullName evidence="2">Uncharacterized protein</fullName>
    </submittedName>
</protein>
<reference evidence="2 3" key="1">
    <citation type="journal article" date="2014" name="BMC Genomics">
        <title>Comparative genomics of the major fungal agents of human and animal Sporotrichosis: Sporothrix schenckii and Sporothrix brasiliensis.</title>
        <authorList>
            <person name="Teixeira M.M."/>
            <person name="de Almeida L.G."/>
            <person name="Kubitschek-Barreira P."/>
            <person name="Alves F.L."/>
            <person name="Kioshima E.S."/>
            <person name="Abadio A.K."/>
            <person name="Fernandes L."/>
            <person name="Derengowski L.S."/>
            <person name="Ferreira K.S."/>
            <person name="Souza R.C."/>
            <person name="Ruiz J.C."/>
            <person name="de Andrade N.C."/>
            <person name="Paes H.C."/>
            <person name="Nicola A.M."/>
            <person name="Albuquerque P."/>
            <person name="Gerber A.L."/>
            <person name="Martins V.P."/>
            <person name="Peconick L.D."/>
            <person name="Neto A.V."/>
            <person name="Chaucanez C.B."/>
            <person name="Silva P.A."/>
            <person name="Cunha O.L."/>
            <person name="de Oliveira F.F."/>
            <person name="dos Santos T.C."/>
            <person name="Barros A.L."/>
            <person name="Soares M.A."/>
            <person name="de Oliveira L.M."/>
            <person name="Marini M.M."/>
            <person name="Villalobos-Duno H."/>
            <person name="Cunha M.M."/>
            <person name="de Hoog S."/>
            <person name="da Silveira J.F."/>
            <person name="Henrissat B."/>
            <person name="Nino-Vega G.A."/>
            <person name="Cisalpino P.S."/>
            <person name="Mora-Montes H.M."/>
            <person name="Almeida S.R."/>
            <person name="Stajich J.E."/>
            <person name="Lopes-Bezerra L.M."/>
            <person name="Vasconcelos A.T."/>
            <person name="Felipe M.S."/>
        </authorList>
    </citation>
    <scope>NUCLEOTIDE SEQUENCE [LARGE SCALE GENOMIC DNA]</scope>
    <source>
        <strain evidence="2 3">1099-18</strain>
    </source>
</reference>
<dbReference type="RefSeq" id="XP_016588630.1">
    <property type="nucleotide sequence ID" value="XM_016735905.1"/>
</dbReference>
<evidence type="ECO:0000256" key="1">
    <source>
        <dbReference type="SAM" id="MobiDB-lite"/>
    </source>
</evidence>
<dbReference type="KEGG" id="ssck:SPSK_09331"/>
<feature type="compositionally biased region" description="Basic and acidic residues" evidence="1">
    <location>
        <begin position="1"/>
        <end position="13"/>
    </location>
</feature>
<sequence length="217" mass="23239">MDAVRWKIGDGRWRQSPNHGKDQVPSSRSAGKSENARQEHTRPVEARGRTRRDPPSIPSQAGRSASFLGSPAWSPCTPNWRAFPIKPNLDNRSAVLSTSGLSSVAGSRDQPAAPASPLQPPASSNMAASEDQGTAPPAAPVGVEDKVATENAAVEQTEVDEAEQAAEGTSDDWRSMLVPVTDTQIAAVPNWRVLLTGCCVQSRSTTSQSSYRTRPRR</sequence>
<feature type="compositionally biased region" description="Low complexity" evidence="1">
    <location>
        <begin position="110"/>
        <end position="124"/>
    </location>
</feature>
<evidence type="ECO:0000313" key="2">
    <source>
        <dbReference type="EMBL" id="KJR85954.1"/>
    </source>
</evidence>
<dbReference type="EMBL" id="AXCR01000007">
    <property type="protein sequence ID" value="KJR85954.1"/>
    <property type="molecule type" value="Genomic_DNA"/>
</dbReference>
<evidence type="ECO:0000313" key="3">
    <source>
        <dbReference type="Proteomes" id="UP000033710"/>
    </source>
</evidence>
<gene>
    <name evidence="2" type="ORF">SPSK_09331</name>
</gene>